<dbReference type="AlphaFoldDB" id="A0A5C6B7C8"/>
<sequence>MSLHVFLSGVSSEFRDRRQSLATLLRRFRNLSIDPIIQEDLTEASTPSGALVDKLIANVRQCSLVICLVGHDAGYPHSTQERLECMRLAEERLSLSYQKSDALLGGLWHAWRELNLGMTYTQLEFFLAASVFSEDTRTRVCLPIPNTNPQRFPEIIQAQRLLSVAAESRQDRYLEFLRASEQLIDWCDLDSAETDVVTLAVEFALQQRDISLGVGQQVSAREAVQRGVIVLKDLNLRARLTDDAYRSFYRDLVWPRLTHNLITLADRSDYTSLIQGVQRLFAVASDHSYLIVAVSTTHIQTLRYSGNLAQPPSTEVVEFDGEHESFLGASCDGRIVLTHTPHRGYVLRTCVGFERAFADPDWRPDQLITVLNHVGGDVTAPWFTVRRGEQFFQFSASKPNATPCDAESLPPACTALPLSVIPLSMTNDEGVYSLPMTQSWSPLDPKSVVCVAKSRRRFAIHRYQTIRLSELFLICRTPVYEGTVTEVCIESVNRMVAVKASLAVRDDETPEIQEALHIGSEGDWTIPIPLVFMGSSNLDSFPRIHLPGDDAMDKVWPFDGKGRYGWSPDGQYLVFVEEISIQMSSTRRQNEACIWVYRFPRPLRRETADQLLRVLEELIDGLQPIMAMGRLAPTRSGSSS</sequence>
<dbReference type="Proteomes" id="UP000320176">
    <property type="component" value="Unassembled WGS sequence"/>
</dbReference>
<dbReference type="EMBL" id="SJPN01000001">
    <property type="protein sequence ID" value="TWU07953.1"/>
    <property type="molecule type" value="Genomic_DNA"/>
</dbReference>
<gene>
    <name evidence="1" type="ORF">Pla52n_05300</name>
</gene>
<keyword evidence="2" id="KW-1185">Reference proteome</keyword>
<name>A0A5C6B7C8_9BACT</name>
<protein>
    <recommendedName>
        <fullName evidence="3">DUF4062 domain-containing protein</fullName>
    </recommendedName>
</protein>
<dbReference type="RefSeq" id="WP_146518079.1">
    <property type="nucleotide sequence ID" value="NZ_CP151726.1"/>
</dbReference>
<evidence type="ECO:0000313" key="1">
    <source>
        <dbReference type="EMBL" id="TWU07953.1"/>
    </source>
</evidence>
<proteinExistence type="predicted"/>
<comment type="caution">
    <text evidence="1">The sequence shown here is derived from an EMBL/GenBank/DDBJ whole genome shotgun (WGS) entry which is preliminary data.</text>
</comment>
<evidence type="ECO:0000313" key="2">
    <source>
        <dbReference type="Proteomes" id="UP000320176"/>
    </source>
</evidence>
<evidence type="ECO:0008006" key="3">
    <source>
        <dbReference type="Google" id="ProtNLM"/>
    </source>
</evidence>
<organism evidence="1 2">
    <name type="scientific">Stieleria varia</name>
    <dbReference type="NCBI Taxonomy" id="2528005"/>
    <lineage>
        <taxon>Bacteria</taxon>
        <taxon>Pseudomonadati</taxon>
        <taxon>Planctomycetota</taxon>
        <taxon>Planctomycetia</taxon>
        <taxon>Pirellulales</taxon>
        <taxon>Pirellulaceae</taxon>
        <taxon>Stieleria</taxon>
    </lineage>
</organism>
<reference evidence="1 2" key="1">
    <citation type="submission" date="2019-02" db="EMBL/GenBank/DDBJ databases">
        <title>Deep-cultivation of Planctomycetes and their phenomic and genomic characterization uncovers novel biology.</title>
        <authorList>
            <person name="Wiegand S."/>
            <person name="Jogler M."/>
            <person name="Boedeker C."/>
            <person name="Pinto D."/>
            <person name="Vollmers J."/>
            <person name="Rivas-Marin E."/>
            <person name="Kohn T."/>
            <person name="Peeters S.H."/>
            <person name="Heuer A."/>
            <person name="Rast P."/>
            <person name="Oberbeckmann S."/>
            <person name="Bunk B."/>
            <person name="Jeske O."/>
            <person name="Meyerdierks A."/>
            <person name="Storesund J.E."/>
            <person name="Kallscheuer N."/>
            <person name="Luecker S."/>
            <person name="Lage O.M."/>
            <person name="Pohl T."/>
            <person name="Merkel B.J."/>
            <person name="Hornburger P."/>
            <person name="Mueller R.-W."/>
            <person name="Bruemmer F."/>
            <person name="Labrenz M."/>
            <person name="Spormann A.M."/>
            <person name="Op Den Camp H."/>
            <person name="Overmann J."/>
            <person name="Amann R."/>
            <person name="Jetten M.S.M."/>
            <person name="Mascher T."/>
            <person name="Medema M.H."/>
            <person name="Devos D.P."/>
            <person name="Kaster A.-K."/>
            <person name="Ovreas L."/>
            <person name="Rohde M."/>
            <person name="Galperin M.Y."/>
            <person name="Jogler C."/>
        </authorList>
    </citation>
    <scope>NUCLEOTIDE SEQUENCE [LARGE SCALE GENOMIC DNA]</scope>
    <source>
        <strain evidence="1 2">Pla52n</strain>
    </source>
</reference>
<accession>A0A5C6B7C8</accession>